<feature type="region of interest" description="Disordered" evidence="1">
    <location>
        <begin position="75"/>
        <end position="96"/>
    </location>
</feature>
<evidence type="ECO:0000313" key="3">
    <source>
        <dbReference type="EMBL" id="KHJ81033.1"/>
    </source>
</evidence>
<dbReference type="GO" id="GO:0003676">
    <property type="term" value="F:nucleic acid binding"/>
    <property type="evidence" value="ECO:0007669"/>
    <property type="project" value="InterPro"/>
</dbReference>
<dbReference type="AlphaFoldDB" id="A0A0B1S6R0"/>
<dbReference type="Pfam" id="PF17906">
    <property type="entry name" value="HTH_48"/>
    <property type="match status" value="1"/>
</dbReference>
<keyword evidence="4" id="KW-1185">Reference proteome</keyword>
<organism evidence="3 4">
    <name type="scientific">Oesophagostomum dentatum</name>
    <name type="common">Nodular worm</name>
    <dbReference type="NCBI Taxonomy" id="61180"/>
    <lineage>
        <taxon>Eukaryota</taxon>
        <taxon>Metazoa</taxon>
        <taxon>Ecdysozoa</taxon>
        <taxon>Nematoda</taxon>
        <taxon>Chromadorea</taxon>
        <taxon>Rhabditida</taxon>
        <taxon>Rhabditina</taxon>
        <taxon>Rhabditomorpha</taxon>
        <taxon>Strongyloidea</taxon>
        <taxon>Strongylidae</taxon>
        <taxon>Oesophagostomum</taxon>
    </lineage>
</organism>
<proteinExistence type="predicted"/>
<dbReference type="Gene3D" id="3.30.420.10">
    <property type="entry name" value="Ribonuclease H-like superfamily/Ribonuclease H"/>
    <property type="match status" value="1"/>
</dbReference>
<reference evidence="3 4" key="1">
    <citation type="submission" date="2014-03" db="EMBL/GenBank/DDBJ databases">
        <title>Draft genome of the hookworm Oesophagostomum dentatum.</title>
        <authorList>
            <person name="Mitreva M."/>
        </authorList>
    </citation>
    <scope>NUCLEOTIDE SEQUENCE [LARGE SCALE GENOMIC DNA]</scope>
    <source>
        <strain evidence="3 4">OD-Hann</strain>
    </source>
</reference>
<dbReference type="EMBL" id="KN595079">
    <property type="protein sequence ID" value="KHJ81033.1"/>
    <property type="molecule type" value="Genomic_DNA"/>
</dbReference>
<protein>
    <recommendedName>
        <fullName evidence="2">Mos1 transposase HTH domain-containing protein</fullName>
    </recommendedName>
</protein>
<dbReference type="InterPro" id="IPR036397">
    <property type="entry name" value="RNaseH_sf"/>
</dbReference>
<feature type="domain" description="Mos1 transposase HTH" evidence="2">
    <location>
        <begin position="5"/>
        <end position="43"/>
    </location>
</feature>
<gene>
    <name evidence="3" type="ORF">OESDEN_19285</name>
</gene>
<name>A0A0B1S6R0_OESDE</name>
<evidence type="ECO:0000259" key="2">
    <source>
        <dbReference type="Pfam" id="PF17906"/>
    </source>
</evidence>
<dbReference type="InterPro" id="IPR041426">
    <property type="entry name" value="Mos1_HTH"/>
</dbReference>
<evidence type="ECO:0000256" key="1">
    <source>
        <dbReference type="SAM" id="MobiDB-lite"/>
    </source>
</evidence>
<accession>A0A0B1S6R0</accession>
<evidence type="ECO:0000313" key="4">
    <source>
        <dbReference type="Proteomes" id="UP000053660"/>
    </source>
</evidence>
<dbReference type="Proteomes" id="UP000053660">
    <property type="component" value="Unassembled WGS sequence"/>
</dbReference>
<sequence length="96" mass="11264">MISEHQLRTVIYYEWRQEHSVSRRAATPNINNTFGKGTVSRWTPNRKKILEDLVTGDESWILYDNSARHAVWLPRDAETPTQPKPDQHSRKHLLSV</sequence>
<dbReference type="OrthoDB" id="9970333at2759"/>